<dbReference type="EMBL" id="AY456696">
    <property type="protein sequence ID" value="AAS20074.1"/>
    <property type="molecule type" value="Genomic_DNA"/>
</dbReference>
<organism evidence="2">
    <name type="scientific">Paenarthrobacter aurescens</name>
    <name type="common">Arthrobacter aurescens</name>
    <dbReference type="NCBI Taxonomy" id="43663"/>
    <lineage>
        <taxon>Bacteria</taxon>
        <taxon>Bacillati</taxon>
        <taxon>Actinomycetota</taxon>
        <taxon>Actinomycetes</taxon>
        <taxon>Micrococcales</taxon>
        <taxon>Micrococcaceae</taxon>
        <taxon>Paenarthrobacter</taxon>
    </lineage>
</organism>
<proteinExistence type="predicted"/>
<feature type="region of interest" description="Disordered" evidence="1">
    <location>
        <begin position="118"/>
        <end position="150"/>
    </location>
</feature>
<protein>
    <submittedName>
        <fullName evidence="2">Uncharacterized protein</fullName>
    </submittedName>
</protein>
<keyword evidence="2" id="KW-0614">Plasmid</keyword>
<accession>Q6SK98</accession>
<evidence type="ECO:0000313" key="2">
    <source>
        <dbReference type="EMBL" id="AAS20074.1"/>
    </source>
</evidence>
<sequence>MGGSMRQAGAFAGSSSAVPAGRRAAALLLALVVSLLALHLWNGPAAASAAELHSADATGAASSGPSQHASVEEIQSAAPRAVAHQGVCPAESGAGGQCLIANPATVLFPAPTGTGIPVPGPGALTSPGGNPGLPFAAEPPSLHRLSISRT</sequence>
<dbReference type="AlphaFoldDB" id="Q6SK98"/>
<name>Q6SK98_PAEAU</name>
<evidence type="ECO:0000256" key="1">
    <source>
        <dbReference type="SAM" id="MobiDB-lite"/>
    </source>
</evidence>
<reference evidence="2" key="1">
    <citation type="journal article" date="2004" name="Appl. Environ. Microbiol.">
        <title>Arthrobacter aurescens TC1 atrazine catabolism genes trzN, atzB, and atzC are linked on a 160-kilobase region and are functional in Escherichia coli.</title>
        <authorList>
            <person name="Sajjaphan K."/>
            <person name="Shapir N."/>
            <person name="Wackett L.P."/>
            <person name="Palmer M."/>
            <person name="Blackmon B."/>
            <person name="Tomkins J."/>
            <person name="Sadowsky M.J."/>
        </authorList>
    </citation>
    <scope>NUCLEOTIDE SEQUENCE</scope>
    <source>
        <strain evidence="2">TC1</strain>
        <plasmid evidence="2">pAA1</plasmid>
    </source>
</reference>
<geneLocation type="plasmid" evidence="2">
    <name>pAA1</name>
</geneLocation>